<feature type="region of interest" description="Disordered" evidence="1">
    <location>
        <begin position="1"/>
        <end position="29"/>
    </location>
</feature>
<feature type="compositionally biased region" description="Polar residues" evidence="1">
    <location>
        <begin position="10"/>
        <end position="23"/>
    </location>
</feature>
<feature type="region of interest" description="Disordered" evidence="1">
    <location>
        <begin position="160"/>
        <end position="180"/>
    </location>
</feature>
<keyword evidence="3" id="KW-1185">Reference proteome</keyword>
<evidence type="ECO:0008006" key="4">
    <source>
        <dbReference type="Google" id="ProtNLM"/>
    </source>
</evidence>
<name>A0A3M9MIM9_9MICO</name>
<dbReference type="AlphaFoldDB" id="A0A3M9MIM9"/>
<proteinExistence type="predicted"/>
<comment type="caution">
    <text evidence="2">The sequence shown here is derived from an EMBL/GenBank/DDBJ whole genome shotgun (WGS) entry which is preliminary data.</text>
</comment>
<protein>
    <recommendedName>
        <fullName evidence="4">Lipoprotein</fullName>
    </recommendedName>
</protein>
<dbReference type="Proteomes" id="UP000271678">
    <property type="component" value="Unassembled WGS sequence"/>
</dbReference>
<reference evidence="2 3" key="1">
    <citation type="submission" date="2018-11" db="EMBL/GenBank/DDBJ databases">
        <title>Draft genome of Simplicispira Flexivirga sp. BO-16.</title>
        <authorList>
            <person name="Im W.T."/>
        </authorList>
    </citation>
    <scope>NUCLEOTIDE SEQUENCE [LARGE SCALE GENOMIC DNA]</scope>
    <source>
        <strain evidence="2 3">BO-16</strain>
    </source>
</reference>
<evidence type="ECO:0000256" key="1">
    <source>
        <dbReference type="SAM" id="MobiDB-lite"/>
    </source>
</evidence>
<gene>
    <name evidence="2" type="ORF">EFY87_02075</name>
</gene>
<evidence type="ECO:0000313" key="2">
    <source>
        <dbReference type="EMBL" id="RNI25430.1"/>
    </source>
</evidence>
<dbReference type="EMBL" id="RJJQ01000001">
    <property type="protein sequence ID" value="RNI25430.1"/>
    <property type="molecule type" value="Genomic_DNA"/>
</dbReference>
<accession>A0A3M9MIM9</accession>
<sequence>MNDGIRQKTDLTGTLDGSNQDLSVSRGADGSATVRTVDGGYFVKGDKAFWISTTKAPEATALLLAGKWVKAPGSMADSLSGLTIRSFLDESIGPGNITDAELAKATTRTTTFDGKPAYVITDAKTGNTITLDAATKYVLQFDGEQGTSKTKGKVTLTGWNQQPTLTVPPGAISAPSSMGN</sequence>
<organism evidence="2 3">
    <name type="scientific">Flexivirga caeni</name>
    <dbReference type="NCBI Taxonomy" id="2294115"/>
    <lineage>
        <taxon>Bacteria</taxon>
        <taxon>Bacillati</taxon>
        <taxon>Actinomycetota</taxon>
        <taxon>Actinomycetes</taxon>
        <taxon>Micrococcales</taxon>
        <taxon>Dermacoccaceae</taxon>
        <taxon>Flexivirga</taxon>
    </lineage>
</organism>
<evidence type="ECO:0000313" key="3">
    <source>
        <dbReference type="Proteomes" id="UP000271678"/>
    </source>
</evidence>